<keyword evidence="2" id="KW-1185">Reference proteome</keyword>
<protein>
    <submittedName>
        <fullName evidence="1">Uncharacterized protein</fullName>
    </submittedName>
</protein>
<dbReference type="Proteomes" id="UP001165960">
    <property type="component" value="Unassembled WGS sequence"/>
</dbReference>
<evidence type="ECO:0000313" key="1">
    <source>
        <dbReference type="EMBL" id="KAJ9089156.1"/>
    </source>
</evidence>
<accession>A0ACC2URP2</accession>
<name>A0ACC2URP2_9FUNG</name>
<organism evidence="1 2">
    <name type="scientific">Entomophthora muscae</name>
    <dbReference type="NCBI Taxonomy" id="34485"/>
    <lineage>
        <taxon>Eukaryota</taxon>
        <taxon>Fungi</taxon>
        <taxon>Fungi incertae sedis</taxon>
        <taxon>Zoopagomycota</taxon>
        <taxon>Entomophthoromycotina</taxon>
        <taxon>Entomophthoromycetes</taxon>
        <taxon>Entomophthorales</taxon>
        <taxon>Entomophthoraceae</taxon>
        <taxon>Entomophthora</taxon>
    </lineage>
</organism>
<gene>
    <name evidence="1" type="ORF">DSO57_1015871</name>
</gene>
<sequence length="56" mass="6146">MTSLGDAKLVWLLRSLASTDQTSLDHSETLPLISLHNPPRGHSKIGLKKISPVTKR</sequence>
<reference evidence="1" key="1">
    <citation type="submission" date="2022-04" db="EMBL/GenBank/DDBJ databases">
        <title>Genome of the entomopathogenic fungus Entomophthora muscae.</title>
        <authorList>
            <person name="Elya C."/>
            <person name="Lovett B.R."/>
            <person name="Lee E."/>
            <person name="Macias A.M."/>
            <person name="Hajek A.E."/>
            <person name="De Bivort B.L."/>
            <person name="Kasson M.T."/>
            <person name="De Fine Licht H.H."/>
            <person name="Stajich J.E."/>
        </authorList>
    </citation>
    <scope>NUCLEOTIDE SEQUENCE</scope>
    <source>
        <strain evidence="1">Berkeley</strain>
    </source>
</reference>
<evidence type="ECO:0000313" key="2">
    <source>
        <dbReference type="Proteomes" id="UP001165960"/>
    </source>
</evidence>
<dbReference type="EMBL" id="QTSX02000063">
    <property type="protein sequence ID" value="KAJ9089156.1"/>
    <property type="molecule type" value="Genomic_DNA"/>
</dbReference>
<comment type="caution">
    <text evidence="1">The sequence shown here is derived from an EMBL/GenBank/DDBJ whole genome shotgun (WGS) entry which is preliminary data.</text>
</comment>
<proteinExistence type="predicted"/>